<organism evidence="2 3">
    <name type="scientific">Priapulus caudatus</name>
    <name type="common">Priapulid worm</name>
    <dbReference type="NCBI Taxonomy" id="37621"/>
    <lineage>
        <taxon>Eukaryota</taxon>
        <taxon>Metazoa</taxon>
        <taxon>Ecdysozoa</taxon>
        <taxon>Scalidophora</taxon>
        <taxon>Priapulida</taxon>
        <taxon>Priapulimorpha</taxon>
        <taxon>Priapulimorphida</taxon>
        <taxon>Priapulidae</taxon>
        <taxon>Priapulus</taxon>
    </lineage>
</organism>
<gene>
    <name evidence="3" type="primary">LOC106819423</name>
</gene>
<keyword evidence="2" id="KW-1185">Reference proteome</keyword>
<feature type="compositionally biased region" description="Low complexity" evidence="1">
    <location>
        <begin position="52"/>
        <end position="61"/>
    </location>
</feature>
<feature type="non-terminal residue" evidence="3">
    <location>
        <position position="61"/>
    </location>
</feature>
<evidence type="ECO:0000256" key="1">
    <source>
        <dbReference type="SAM" id="MobiDB-lite"/>
    </source>
</evidence>
<accession>A0ABM1F528</accession>
<feature type="region of interest" description="Disordered" evidence="1">
    <location>
        <begin position="42"/>
        <end position="61"/>
    </location>
</feature>
<proteinExistence type="predicted"/>
<feature type="non-terminal residue" evidence="3">
    <location>
        <position position="1"/>
    </location>
</feature>
<dbReference type="GeneID" id="106819423"/>
<reference evidence="3" key="1">
    <citation type="submission" date="2025-08" db="UniProtKB">
        <authorList>
            <consortium name="RefSeq"/>
        </authorList>
    </citation>
    <scope>IDENTIFICATION</scope>
</reference>
<dbReference type="RefSeq" id="XP_014679549.1">
    <property type="nucleotide sequence ID" value="XM_014824063.1"/>
</dbReference>
<evidence type="ECO:0000313" key="2">
    <source>
        <dbReference type="Proteomes" id="UP000695022"/>
    </source>
</evidence>
<sequence>LPHAYPSNASTTPLLLQCLYHTPTPPTSNVCYHIPYPSNASSPTLPPPTPLPQTATPSNVL</sequence>
<name>A0ABM1F528_PRICU</name>
<evidence type="ECO:0000313" key="3">
    <source>
        <dbReference type="RefSeq" id="XP_014679549.1"/>
    </source>
</evidence>
<dbReference type="Proteomes" id="UP000695022">
    <property type="component" value="Unplaced"/>
</dbReference>
<protein>
    <submittedName>
        <fullName evidence="3">Uncharacterized protein LOC106819423</fullName>
    </submittedName>
</protein>